<protein>
    <recommendedName>
        <fullName evidence="6">Rho-GAP domain-containing protein</fullName>
    </recommendedName>
</protein>
<dbReference type="SUPFAM" id="SSF56219">
    <property type="entry name" value="DNase I-like"/>
    <property type="match status" value="1"/>
</dbReference>
<dbReference type="InterPro" id="IPR000300">
    <property type="entry name" value="IPPc"/>
</dbReference>
<feature type="compositionally biased region" description="Low complexity" evidence="5">
    <location>
        <begin position="1091"/>
        <end position="1114"/>
    </location>
</feature>
<dbReference type="PANTHER" id="PTHR11200">
    <property type="entry name" value="INOSITOL 5-PHOSPHATASE"/>
    <property type="match status" value="1"/>
</dbReference>
<dbReference type="GO" id="GO:0004439">
    <property type="term" value="F:phosphatidylinositol-4,5-bisphosphate 5-phosphatase activity"/>
    <property type="evidence" value="ECO:0007669"/>
    <property type="project" value="TreeGrafter"/>
</dbReference>
<comment type="caution">
    <text evidence="7">The sequence shown here is derived from an EMBL/GenBank/DDBJ whole genome shotgun (WGS) entry which is preliminary data.</text>
</comment>
<feature type="compositionally biased region" description="Basic and acidic residues" evidence="5">
    <location>
        <begin position="1055"/>
        <end position="1068"/>
    </location>
</feature>
<name>A0AA88KLZ8_NAELO</name>
<dbReference type="SMART" id="SM00128">
    <property type="entry name" value="IPPc"/>
    <property type="match status" value="1"/>
</dbReference>
<feature type="compositionally biased region" description="Low complexity" evidence="5">
    <location>
        <begin position="59"/>
        <end position="115"/>
    </location>
</feature>
<accession>A0AA88KLZ8</accession>
<feature type="region of interest" description="Disordered" evidence="5">
    <location>
        <begin position="1055"/>
        <end position="1114"/>
    </location>
</feature>
<dbReference type="Gene3D" id="2.60.40.10">
    <property type="entry name" value="Immunoglobulins"/>
    <property type="match status" value="1"/>
</dbReference>
<organism evidence="7 8">
    <name type="scientific">Naegleria lovaniensis</name>
    <name type="common">Amoeba</name>
    <dbReference type="NCBI Taxonomy" id="51637"/>
    <lineage>
        <taxon>Eukaryota</taxon>
        <taxon>Discoba</taxon>
        <taxon>Heterolobosea</taxon>
        <taxon>Tetramitia</taxon>
        <taxon>Eutetramitia</taxon>
        <taxon>Vahlkampfiidae</taxon>
        <taxon>Naegleria</taxon>
    </lineage>
</organism>
<dbReference type="Pfam" id="PF21310">
    <property type="entry name" value="OCRL-like_ASH"/>
    <property type="match status" value="1"/>
</dbReference>
<dbReference type="GO" id="GO:0031901">
    <property type="term" value="C:early endosome membrane"/>
    <property type="evidence" value="ECO:0007669"/>
    <property type="project" value="UniProtKB-SubCell"/>
</dbReference>
<feature type="compositionally biased region" description="Low complexity" evidence="5">
    <location>
        <begin position="1069"/>
        <end position="1081"/>
    </location>
</feature>
<dbReference type="Gene3D" id="1.10.555.10">
    <property type="entry name" value="Rho GTPase activation protein"/>
    <property type="match status" value="1"/>
</dbReference>
<dbReference type="InterPro" id="IPR047078">
    <property type="entry name" value="RhoGAP_OCRL1"/>
</dbReference>
<dbReference type="GO" id="GO:0046856">
    <property type="term" value="P:phosphatidylinositol dephosphorylation"/>
    <property type="evidence" value="ECO:0007669"/>
    <property type="project" value="InterPro"/>
</dbReference>
<evidence type="ECO:0000313" key="8">
    <source>
        <dbReference type="Proteomes" id="UP000816034"/>
    </source>
</evidence>
<dbReference type="PROSITE" id="PS50238">
    <property type="entry name" value="RHOGAP"/>
    <property type="match status" value="1"/>
</dbReference>
<gene>
    <name evidence="7" type="ORF">C9374_006586</name>
</gene>
<dbReference type="Gene3D" id="3.60.10.10">
    <property type="entry name" value="Endonuclease/exonuclease/phosphatase"/>
    <property type="match status" value="1"/>
</dbReference>
<evidence type="ECO:0000313" key="7">
    <source>
        <dbReference type="EMBL" id="KAG2379469.1"/>
    </source>
</evidence>
<evidence type="ECO:0000256" key="5">
    <source>
        <dbReference type="SAM" id="MobiDB-lite"/>
    </source>
</evidence>
<dbReference type="InterPro" id="IPR008936">
    <property type="entry name" value="Rho_GTPase_activation_prot"/>
</dbReference>
<dbReference type="AlphaFoldDB" id="A0AA88KLZ8"/>
<feature type="region of interest" description="Disordered" evidence="5">
    <location>
        <begin position="55"/>
        <end position="117"/>
    </location>
</feature>
<feature type="region of interest" description="Disordered" evidence="5">
    <location>
        <begin position="333"/>
        <end position="367"/>
    </location>
</feature>
<feature type="compositionally biased region" description="Low complexity" evidence="5">
    <location>
        <begin position="225"/>
        <end position="247"/>
    </location>
</feature>
<dbReference type="EMBL" id="PYSW02000028">
    <property type="protein sequence ID" value="KAG2379469.1"/>
    <property type="molecule type" value="Genomic_DNA"/>
</dbReference>
<feature type="region of interest" description="Disordered" evidence="5">
    <location>
        <begin position="221"/>
        <end position="258"/>
    </location>
</feature>
<dbReference type="InterPro" id="IPR046985">
    <property type="entry name" value="IP5"/>
</dbReference>
<dbReference type="Pfam" id="PF22669">
    <property type="entry name" value="Exo_endo_phos2"/>
    <property type="match status" value="1"/>
</dbReference>
<dbReference type="InterPro" id="IPR000198">
    <property type="entry name" value="RhoGAP_dom"/>
</dbReference>
<feature type="region of interest" description="Disordered" evidence="5">
    <location>
        <begin position="1"/>
        <end position="23"/>
    </location>
</feature>
<feature type="domain" description="Rho-GAP" evidence="6">
    <location>
        <begin position="852"/>
        <end position="1038"/>
    </location>
</feature>
<evidence type="ECO:0000256" key="3">
    <source>
        <dbReference type="ARBA" id="ARBA00022753"/>
    </source>
</evidence>
<dbReference type="GO" id="GO:0007165">
    <property type="term" value="P:signal transduction"/>
    <property type="evidence" value="ECO:0007669"/>
    <property type="project" value="InterPro"/>
</dbReference>
<reference evidence="7 8" key="1">
    <citation type="journal article" date="2018" name="BMC Genomics">
        <title>The genome of Naegleria lovaniensis, the basis for a comparative approach to unravel pathogenicity factors of the human pathogenic amoeba N. fowleri.</title>
        <authorList>
            <person name="Liechti N."/>
            <person name="Schurch N."/>
            <person name="Bruggmann R."/>
            <person name="Wittwer M."/>
        </authorList>
    </citation>
    <scope>NUCLEOTIDE SEQUENCE [LARGE SCALE GENOMIC DNA]</scope>
    <source>
        <strain evidence="7 8">ATCC 30569</strain>
    </source>
</reference>
<dbReference type="SUPFAM" id="SSF48350">
    <property type="entry name" value="GTPase activation domain, GAP"/>
    <property type="match status" value="1"/>
</dbReference>
<dbReference type="InterPro" id="IPR036691">
    <property type="entry name" value="Endo/exonu/phosph_ase_sf"/>
</dbReference>
<dbReference type="Pfam" id="PF00620">
    <property type="entry name" value="RhoGAP"/>
    <property type="match status" value="1"/>
</dbReference>
<proteinExistence type="predicted"/>
<dbReference type="PANTHER" id="PTHR11200:SF300">
    <property type="entry name" value="TYPE II INOSITOL 1,4,5-TRISPHOSPHATE 5-PHOSPHATASE"/>
    <property type="match status" value="1"/>
</dbReference>
<feature type="compositionally biased region" description="Low complexity" evidence="5">
    <location>
        <begin position="1"/>
        <end position="16"/>
    </location>
</feature>
<dbReference type="CDD" id="cd04380">
    <property type="entry name" value="RhoGAP_OCRL1"/>
    <property type="match status" value="1"/>
</dbReference>
<dbReference type="GO" id="GO:0030670">
    <property type="term" value="C:phagocytic vesicle membrane"/>
    <property type="evidence" value="ECO:0007669"/>
    <property type="project" value="UniProtKB-SubCell"/>
</dbReference>
<dbReference type="RefSeq" id="XP_044546731.1">
    <property type="nucleotide sequence ID" value="XM_044696462.1"/>
</dbReference>
<dbReference type="GeneID" id="68099040"/>
<keyword evidence="4" id="KW-0968">Cytoplasmic vesicle</keyword>
<dbReference type="FunFam" id="2.60.40.10:FF:000132">
    <property type="entry name" value="Inositol polyphosphate 5-phosphatase OCRL-1 isoform b"/>
    <property type="match status" value="1"/>
</dbReference>
<feature type="compositionally biased region" description="Polar residues" evidence="5">
    <location>
        <begin position="333"/>
        <end position="363"/>
    </location>
</feature>
<dbReference type="SMART" id="SM00324">
    <property type="entry name" value="RhoGAP"/>
    <property type="match status" value="1"/>
</dbReference>
<keyword evidence="8" id="KW-1185">Reference proteome</keyword>
<evidence type="ECO:0000256" key="4">
    <source>
        <dbReference type="ARBA" id="ARBA00023329"/>
    </source>
</evidence>
<evidence type="ECO:0000256" key="2">
    <source>
        <dbReference type="ARBA" id="ARBA00004580"/>
    </source>
</evidence>
<evidence type="ECO:0000259" key="6">
    <source>
        <dbReference type="PROSITE" id="PS50238"/>
    </source>
</evidence>
<evidence type="ECO:0000256" key="1">
    <source>
        <dbReference type="ARBA" id="ARBA00004146"/>
    </source>
</evidence>
<dbReference type="Proteomes" id="UP000816034">
    <property type="component" value="Unassembled WGS sequence"/>
</dbReference>
<comment type="subcellular location">
    <subcellularLocation>
        <location evidence="2">Cytoplasmic vesicle</location>
        <location evidence="2">Phagosome membrane</location>
    </subcellularLocation>
    <subcellularLocation>
        <location evidence="1">Early endosome membrane</location>
    </subcellularLocation>
</comment>
<dbReference type="FunFam" id="1.10.555.10:FF:000012">
    <property type="entry name" value="Putative inositol polyphosphate 5-phosphatase OCRL-1"/>
    <property type="match status" value="1"/>
</dbReference>
<sequence length="1114" mass="126427">MSQQPQQQSSSHNNNNHAHHHHQEIKTAFVKSVLQADDQVKFLVQVYQRHGPGSLMMASSSSATTTTTNSNSSTTTGNNKNTTTSSSSSNPSLSTSSGGKQQASSSEKSVPASKSTTVFSKKETEPVLMALIANKDIPTNVAIMFLDYSMDNKSFRIRDFQLIKRHDFGIKIVDEIHFDLYFKSKATVYNLQSESASTQWVVVSSLIKACKLVNDQPAGYPSVATTTTSSTTSTTTTSVSDSSQPLLDLPPPKTETKASNRISLLKSTAELSLSEFLVDMDTLHDHGTANDNEERQWHHYYTQRMQRDKEQKNKSEDNQDISIDMFKKANRQVLASSSSGSSTPNDIAQKATINSSPSPLQQEASRKDNWIQRQLKAKEEEFTEITPLSVVVCTWNVNNKFPSSETSLAKWLLLDEFEADIYSIGMQEIDMTAGALLKEETETGQEWQNLFIKTFSEETKLHRYKLITARQLVGIYHCVLVKESLANEVTEIRNCAEGVGIMGMMGNKGGVGVRFKIFDSTFCFITAHLAPHMGAVERRNQNFHDICKKADFGNPFLYRPDQHEFFFWFGDLNYRINQPNLIVREKIKKQDYKFLMKYDQLMIEKNAQNAFVGFCEGEITFDPTYKFDSGTDTYDTSEKGRVPSYTDRILWRDDERGRIVQKSYKSFKEYKMSDHKPVTSWFEVGVKKIVEEKYKKCYLDIIKMLDKLENDMLPEVAITGQTITYENVKYDEPITQTICLHNTGQVVCEYQFVPKPQEAHPCKPYVTIQPLEGYVIPGETEEIKVTIQVNSQRAPKLLGGDDTIDDILILHLKNGRDHFISITGNYVKSCFGSTLDQLVKQKYPIQRKDDGLELSSFEKDLKVPKELWRLIDLLYQNGLKEEGLFKYSGNPKEVHYIRDCLDEGLPITNPVSSHSIAEALIAFLESLREPVVPFKFYQMSLNASSNSATCYHLISMLNDAHCNTFHYLMSFLRECLKHKKSNGLTQDEVAIIFSRVLIRPPHQDKPHTHHDESSKYFEEQRARAQFISHFLREGKLWSRDDVLRGDELEDEDDMFDHHSQEDDDDSHHSSLLANDHLSSSRPLPPSPSKPSPLSSSTSSSQPPSTTTLSADEFL</sequence>
<dbReference type="InterPro" id="IPR013783">
    <property type="entry name" value="Ig-like_fold"/>
</dbReference>
<dbReference type="InterPro" id="IPR048869">
    <property type="entry name" value="OCRL-1_2_ASH"/>
</dbReference>
<keyword evidence="3" id="KW-0967">Endosome</keyword>